<protein>
    <submittedName>
        <fullName evidence="1">Uncharacterized protein</fullName>
    </submittedName>
</protein>
<dbReference type="EMBL" id="BAAALG010000011">
    <property type="protein sequence ID" value="GAA1106332.1"/>
    <property type="molecule type" value="Genomic_DNA"/>
</dbReference>
<accession>A0ABP4EIK0</accession>
<keyword evidence="2" id="KW-1185">Reference proteome</keyword>
<dbReference type="RefSeq" id="WP_343995368.1">
    <property type="nucleotide sequence ID" value="NZ_BAAALG010000011.1"/>
</dbReference>
<organism evidence="1 2">
    <name type="scientific">Nocardioides dubius</name>
    <dbReference type="NCBI Taxonomy" id="317019"/>
    <lineage>
        <taxon>Bacteria</taxon>
        <taxon>Bacillati</taxon>
        <taxon>Actinomycetota</taxon>
        <taxon>Actinomycetes</taxon>
        <taxon>Propionibacteriales</taxon>
        <taxon>Nocardioidaceae</taxon>
        <taxon>Nocardioides</taxon>
    </lineage>
</organism>
<evidence type="ECO:0000313" key="1">
    <source>
        <dbReference type="EMBL" id="GAA1106332.1"/>
    </source>
</evidence>
<sequence>MTTDAGRISFRTVYGGPDAGVAYAADVALLKRQLRELAFAYDVDLLLHLGGEISSAEGASGLYAPRVSVAKRTVTAQIRVRQQDLADAAEPGATLRRIISDALLELVGRVAGKDKSVDASAESAKLETVLGDDA</sequence>
<gene>
    <name evidence="1" type="ORF">GCM10009668_27460</name>
</gene>
<name>A0ABP4EIK0_9ACTN</name>
<dbReference type="Proteomes" id="UP001501581">
    <property type="component" value="Unassembled WGS sequence"/>
</dbReference>
<comment type="caution">
    <text evidence="1">The sequence shown here is derived from an EMBL/GenBank/DDBJ whole genome shotgun (WGS) entry which is preliminary data.</text>
</comment>
<proteinExistence type="predicted"/>
<reference evidence="2" key="1">
    <citation type="journal article" date="2019" name="Int. J. Syst. Evol. Microbiol.">
        <title>The Global Catalogue of Microorganisms (GCM) 10K type strain sequencing project: providing services to taxonomists for standard genome sequencing and annotation.</title>
        <authorList>
            <consortium name="The Broad Institute Genomics Platform"/>
            <consortium name="The Broad Institute Genome Sequencing Center for Infectious Disease"/>
            <person name="Wu L."/>
            <person name="Ma J."/>
        </authorList>
    </citation>
    <scope>NUCLEOTIDE SEQUENCE [LARGE SCALE GENOMIC DNA]</scope>
    <source>
        <strain evidence="2">JCM 13008</strain>
    </source>
</reference>
<evidence type="ECO:0000313" key="2">
    <source>
        <dbReference type="Proteomes" id="UP001501581"/>
    </source>
</evidence>